<feature type="coiled-coil region" evidence="1">
    <location>
        <begin position="465"/>
        <end position="492"/>
    </location>
</feature>
<feature type="region of interest" description="Disordered" evidence="2">
    <location>
        <begin position="1071"/>
        <end position="1090"/>
    </location>
</feature>
<feature type="coiled-coil region" evidence="1">
    <location>
        <begin position="261"/>
        <end position="288"/>
    </location>
</feature>
<feature type="coiled-coil region" evidence="1">
    <location>
        <begin position="517"/>
        <end position="618"/>
    </location>
</feature>
<organism evidence="3 4">
    <name type="scientific">Eleusine coracana subsp. coracana</name>
    <dbReference type="NCBI Taxonomy" id="191504"/>
    <lineage>
        <taxon>Eukaryota</taxon>
        <taxon>Viridiplantae</taxon>
        <taxon>Streptophyta</taxon>
        <taxon>Embryophyta</taxon>
        <taxon>Tracheophyta</taxon>
        <taxon>Spermatophyta</taxon>
        <taxon>Magnoliopsida</taxon>
        <taxon>Liliopsida</taxon>
        <taxon>Poales</taxon>
        <taxon>Poaceae</taxon>
        <taxon>PACMAD clade</taxon>
        <taxon>Chloridoideae</taxon>
        <taxon>Cynodonteae</taxon>
        <taxon>Eleusininae</taxon>
        <taxon>Eleusine</taxon>
    </lineage>
</organism>
<keyword evidence="4" id="KW-1185">Reference proteome</keyword>
<feature type="coiled-coil region" evidence="1">
    <location>
        <begin position="125"/>
        <end position="173"/>
    </location>
</feature>
<protein>
    <submittedName>
        <fullName evidence="3">Uncharacterized protein</fullName>
    </submittedName>
</protein>
<reference evidence="3" key="2">
    <citation type="submission" date="2021-12" db="EMBL/GenBank/DDBJ databases">
        <title>Resequencing data analysis of finger millet.</title>
        <authorList>
            <person name="Hatakeyama M."/>
            <person name="Aluri S."/>
            <person name="Balachadran M.T."/>
            <person name="Sivarajan S.R."/>
            <person name="Poveda L."/>
            <person name="Shimizu-Inatsugi R."/>
            <person name="Schlapbach R."/>
            <person name="Sreeman S.M."/>
            <person name="Shimizu K.K."/>
        </authorList>
    </citation>
    <scope>NUCLEOTIDE SEQUENCE</scope>
</reference>
<dbReference type="EMBL" id="BQKI01000006">
    <property type="protein sequence ID" value="GJM96247.1"/>
    <property type="molecule type" value="Genomic_DNA"/>
</dbReference>
<evidence type="ECO:0000313" key="3">
    <source>
        <dbReference type="EMBL" id="GJM96247.1"/>
    </source>
</evidence>
<evidence type="ECO:0000256" key="1">
    <source>
        <dbReference type="SAM" id="Coils"/>
    </source>
</evidence>
<dbReference type="PANTHER" id="PTHR45287:SF4">
    <property type="entry name" value="OS03G0691500 PROTEIN"/>
    <property type="match status" value="1"/>
</dbReference>
<accession>A0AAV5CD41</accession>
<proteinExistence type="predicted"/>
<dbReference type="SUPFAM" id="SSF57997">
    <property type="entry name" value="Tropomyosin"/>
    <property type="match status" value="1"/>
</dbReference>
<dbReference type="Proteomes" id="UP001054889">
    <property type="component" value="Unassembled WGS sequence"/>
</dbReference>
<feature type="coiled-coil region" evidence="1">
    <location>
        <begin position="665"/>
        <end position="692"/>
    </location>
</feature>
<dbReference type="InterPro" id="IPR040262">
    <property type="entry name" value="At4g38062-like"/>
</dbReference>
<evidence type="ECO:0000256" key="2">
    <source>
        <dbReference type="SAM" id="MobiDB-lite"/>
    </source>
</evidence>
<evidence type="ECO:0000313" key="4">
    <source>
        <dbReference type="Proteomes" id="UP001054889"/>
    </source>
</evidence>
<name>A0AAV5CD41_ELECO</name>
<feature type="coiled-coil region" evidence="1">
    <location>
        <begin position="9"/>
        <end position="82"/>
    </location>
</feature>
<dbReference type="PANTHER" id="PTHR45287">
    <property type="entry name" value="OS03G0691500 PROTEIN"/>
    <property type="match status" value="1"/>
</dbReference>
<keyword evidence="1" id="KW-0175">Coiled coil</keyword>
<dbReference type="AlphaFoldDB" id="A0AAV5CD41"/>
<reference evidence="3" key="1">
    <citation type="journal article" date="2018" name="DNA Res.">
        <title>Multiple hybrid de novo genome assembly of finger millet, an orphan allotetraploid crop.</title>
        <authorList>
            <person name="Hatakeyama M."/>
            <person name="Aluri S."/>
            <person name="Balachadran M.T."/>
            <person name="Sivarajan S.R."/>
            <person name="Patrignani A."/>
            <person name="Gruter S."/>
            <person name="Poveda L."/>
            <person name="Shimizu-Inatsugi R."/>
            <person name="Baeten J."/>
            <person name="Francoijs K.J."/>
            <person name="Nataraja K.N."/>
            <person name="Reddy Y.A.N."/>
            <person name="Phadnis S."/>
            <person name="Ravikumar R.L."/>
            <person name="Schlapbach R."/>
            <person name="Sreeman S.M."/>
            <person name="Shimizu K.K."/>
        </authorList>
    </citation>
    <scope>NUCLEOTIDE SEQUENCE</scope>
</reference>
<feature type="coiled-coil region" evidence="1">
    <location>
        <begin position="201"/>
        <end position="228"/>
    </location>
</feature>
<comment type="caution">
    <text evidence="3">The sequence shown here is derived from an EMBL/GenBank/DDBJ whole genome shotgun (WGS) entry which is preliminary data.</text>
</comment>
<gene>
    <name evidence="3" type="primary">ga13066</name>
    <name evidence="3" type="ORF">PR202_ga13066</name>
</gene>
<feature type="compositionally biased region" description="Polar residues" evidence="2">
    <location>
        <begin position="1077"/>
        <end position="1088"/>
    </location>
</feature>
<feature type="coiled-coil region" evidence="1">
    <location>
        <begin position="335"/>
        <end position="393"/>
    </location>
</feature>
<sequence length="1124" mass="128442">MSRSFFPTCTSQKGEMEEMRKELDDRRAEVEVLTADLRAKSDLADGLKRAAADQAAKLREARAEAERHAREAAARAEDAAAASEQCGQLTARLTEKEQALRQLCAAHEALKGTLRERTEGLEAGKRELLAALEESEAKGDEQEAALRARDGEVARLRGLLSEKERKCSDAEQRARAPREVMMRDDMLVKLEEEKAAVEGKLKWKAEQFRHLEEALKKVQDEFRAAKKEWGADRSTLVDRIGALETELDSKTRVAEDFRSRLEMCSQALAREEGRRKRVEAEMSELRHMYGNVVSEFEEARSTIESLTAKRDGEIAALRSTLAEKATMLKEMGYSKAHLEQENEDLRSSLKEYQEAQIGGADAVVSLKGLREKFRSLEQTHRSCTEKLRDKEAEWRMQMEKLGGDLDECLSKLDSRDILISELQNELLSSNWFLELQTVESWEVSVLLAVLQSKLHDSCSYVNTIKLHMRQRCENLEKEIASSRKQLEDKNCIVVQLQAEQKQQSEIIAKLHGRIEELEFMEQEHENMQIQLKEYKEMLENRSRDVNCLKDEASGKERSLQEELTKALGALHEANCALSDQKNELSQLEINLHQQQQAIKHLEKLKDDVESELKVYMDDNCILKRDLDAALAAKMQADELLREEKVKLLGALGEANCDLADRKSELTQLEIILHQQKQDFENLEKLKVGMETELKGYMDDNCALRRDLDAALVANVEAEELLKEEKLKLIGALNVANSALSEKKSELSHLEISYEQQKKAVQHLDKLKIDMETELKICMDEKCVLKRDLDVALTAKLEAESSHTKEKDKLCGIIDKNEMLIDEFQQYISILEEENMGHKLDFGSLIKLEYEKFVQEVNSKYSEITEVYNSQLLELERRLGSIEQNFSCREQEIMGMFDQEEADWYALIADKEIAIRDIQQTVESVQLDVNQLLYAATAKVAEVQLEVKQLYGFAETLNSLYVIQEHDSVFKDMLISECETELDTLHANLVLEKEQSGNLKNLLEQLKTETTTEMLQKAKEHQDVIARSSLVLQERNELVHELTGLTNSIGEVIHQDKDLLLNLEQIMKKVDDRDHCNDSPSSEKINARSSAPWVRNKSGHLADRRLPLKEKLLILVGRSDSVLTL</sequence>